<reference evidence="1 2" key="1">
    <citation type="submission" date="2021-02" db="EMBL/GenBank/DDBJ databases">
        <title>Genome assembly of Pseudopithomyces chartarum.</title>
        <authorList>
            <person name="Jauregui R."/>
            <person name="Singh J."/>
            <person name="Voisey C."/>
        </authorList>
    </citation>
    <scope>NUCLEOTIDE SEQUENCE [LARGE SCALE GENOMIC DNA]</scope>
    <source>
        <strain evidence="1 2">AGR01</strain>
    </source>
</reference>
<gene>
    <name evidence="1" type="ORF">GRF29_213g229177</name>
</gene>
<protein>
    <submittedName>
        <fullName evidence="1">Uncharacterized protein</fullName>
    </submittedName>
</protein>
<sequence>MTDTHDEARRYALVRRMISLRPNPYVGPRPAFLWIQDPTKPLNSTWSRLVRFAGSLCLWQEDHIETIRNVLEKLRDSARAEIVSRDPDFRYNAINWDNSYDIVAAFPEDMQTVVSLYLGTLSTEWSGLFERTGLDEFLTPYVEDRGFGQESEYDRVYGQEVEAMLEKLQKAYERVVKLRTFLGLSTS</sequence>
<name>A0AAN6LNE1_9PLEO</name>
<comment type="caution">
    <text evidence="1">The sequence shown here is derived from an EMBL/GenBank/DDBJ whole genome shotgun (WGS) entry which is preliminary data.</text>
</comment>
<accession>A0AAN6LNE1</accession>
<proteinExistence type="predicted"/>
<evidence type="ECO:0000313" key="1">
    <source>
        <dbReference type="EMBL" id="KAK3200879.1"/>
    </source>
</evidence>
<dbReference type="AlphaFoldDB" id="A0AAN6LNE1"/>
<dbReference type="Proteomes" id="UP001280581">
    <property type="component" value="Unassembled WGS sequence"/>
</dbReference>
<dbReference type="EMBL" id="WVTA01000017">
    <property type="protein sequence ID" value="KAK3200879.1"/>
    <property type="molecule type" value="Genomic_DNA"/>
</dbReference>
<keyword evidence="2" id="KW-1185">Reference proteome</keyword>
<organism evidence="1 2">
    <name type="scientific">Pseudopithomyces chartarum</name>
    <dbReference type="NCBI Taxonomy" id="1892770"/>
    <lineage>
        <taxon>Eukaryota</taxon>
        <taxon>Fungi</taxon>
        <taxon>Dikarya</taxon>
        <taxon>Ascomycota</taxon>
        <taxon>Pezizomycotina</taxon>
        <taxon>Dothideomycetes</taxon>
        <taxon>Pleosporomycetidae</taxon>
        <taxon>Pleosporales</taxon>
        <taxon>Massarineae</taxon>
        <taxon>Didymosphaeriaceae</taxon>
        <taxon>Pseudopithomyces</taxon>
    </lineage>
</organism>
<evidence type="ECO:0000313" key="2">
    <source>
        <dbReference type="Proteomes" id="UP001280581"/>
    </source>
</evidence>